<evidence type="ECO:0008006" key="3">
    <source>
        <dbReference type="Google" id="ProtNLM"/>
    </source>
</evidence>
<comment type="caution">
    <text evidence="1">The sequence shown here is derived from an EMBL/GenBank/DDBJ whole genome shotgun (WGS) entry which is preliminary data.</text>
</comment>
<keyword evidence="2" id="KW-1185">Reference proteome</keyword>
<accession>A0A2K0UUW9</accession>
<reference evidence="1 2" key="1">
    <citation type="submission" date="2017-06" db="EMBL/GenBank/DDBJ databases">
        <title>Genome of Fusarium nygamai isolate CS10214.</title>
        <authorList>
            <person name="Gardiner D.M."/>
            <person name="Obanor F."/>
            <person name="Kazan K."/>
        </authorList>
    </citation>
    <scope>NUCLEOTIDE SEQUENCE [LARGE SCALE GENOMIC DNA]</scope>
    <source>
        <strain evidence="1 2">CS10214</strain>
    </source>
</reference>
<evidence type="ECO:0000313" key="1">
    <source>
        <dbReference type="EMBL" id="PNP61554.1"/>
    </source>
</evidence>
<protein>
    <recommendedName>
        <fullName evidence="3">Protein kinase domain-containing protein</fullName>
    </recommendedName>
</protein>
<proteinExistence type="predicted"/>
<dbReference type="Proteomes" id="UP000236664">
    <property type="component" value="Unassembled WGS sequence"/>
</dbReference>
<evidence type="ECO:0000313" key="2">
    <source>
        <dbReference type="Proteomes" id="UP000236664"/>
    </source>
</evidence>
<organism evidence="1 2">
    <name type="scientific">Gibberella nygamai</name>
    <name type="common">Bean root rot disease fungus</name>
    <name type="synonym">Fusarium nygamai</name>
    <dbReference type="NCBI Taxonomy" id="42673"/>
    <lineage>
        <taxon>Eukaryota</taxon>
        <taxon>Fungi</taxon>
        <taxon>Dikarya</taxon>
        <taxon>Ascomycota</taxon>
        <taxon>Pezizomycotina</taxon>
        <taxon>Sordariomycetes</taxon>
        <taxon>Hypocreomycetidae</taxon>
        <taxon>Hypocreales</taxon>
        <taxon>Nectriaceae</taxon>
        <taxon>Fusarium</taxon>
        <taxon>Fusarium fujikuroi species complex</taxon>
    </lineage>
</organism>
<gene>
    <name evidence="1" type="ORF">FNYG_13704</name>
</gene>
<dbReference type="AlphaFoldDB" id="A0A2K0UUW9"/>
<dbReference type="EMBL" id="MTQA01000291">
    <property type="protein sequence ID" value="PNP61554.1"/>
    <property type="molecule type" value="Genomic_DNA"/>
</dbReference>
<name>A0A2K0UUW9_GIBNY</name>
<dbReference type="STRING" id="42673.A0A2K0UUW9"/>
<sequence>MAQPLTYRVPAYVNESCFGLCIVERFDDKIPSGSNDLAVEVLHTFPNTTSPVKLVQFNNQGITERAVLKLYDRTHPGRIRKFEAAIWYELDQRHKTELRAYAQLESMQGTKIPRLYANVRIPLSVIDKGGKATPEEEEFLCIPGLLLQYYDCRKLSDLQLPGMAQIASGQLHVTWAGLAQRAVNAVHEINDLGILLRNYNNNAIFKRENGNDEPYIIDFAEAVFKEDLIEAWIKARERRGLAATAYPPWERDVDYWETAKNYRNLQAIADAFCIHLRRHGIRFLGFGLPDYQTIIKEIRWRALGGAS</sequence>
<dbReference type="OrthoDB" id="5134445at2759"/>